<feature type="domain" description="YvlB/LiaX N-terminal" evidence="2">
    <location>
        <begin position="7"/>
        <end position="30"/>
    </location>
</feature>
<sequence>MKEAKFKVLELLQAGKISVEEAAILLDAMATDTTTAQAQTNHSDTQKTEAKADDTNVDSDFKSSVEDFVRDTFENVSETLRQGVEYVNQQREQAKQNKEAHPIDPLKQFEKTLKEVTDRLNKEK</sequence>
<feature type="region of interest" description="Disordered" evidence="1">
    <location>
        <begin position="34"/>
        <end position="59"/>
    </location>
</feature>
<name>A0A7Z7QQU6_STASC</name>
<dbReference type="Pfam" id="PF22746">
    <property type="entry name" value="SHOCT-like_DUF2089-C"/>
    <property type="match status" value="1"/>
</dbReference>
<dbReference type="EMBL" id="POVK01000001">
    <property type="protein sequence ID" value="NHA33059.1"/>
    <property type="molecule type" value="Genomic_DNA"/>
</dbReference>
<accession>A0A7Z7QQU6</accession>
<proteinExistence type="predicted"/>
<dbReference type="EMBL" id="UHEF01000001">
    <property type="protein sequence ID" value="SUM89959.1"/>
    <property type="molecule type" value="Genomic_DNA"/>
</dbReference>
<dbReference type="GeneID" id="93790733"/>
<dbReference type="InterPro" id="IPR053959">
    <property type="entry name" value="YvlB/LiaX_N"/>
</dbReference>
<dbReference type="AlphaFoldDB" id="A0A7Z7QQU6"/>
<reference evidence="4 7" key="1">
    <citation type="submission" date="2018-01" db="EMBL/GenBank/DDBJ databases">
        <title>Complete genome sequence of Staphylococcus Scheliferi isolated from human.</title>
        <authorList>
            <person name="Abouelkhair M.A."/>
            <person name="Bemis D.A."/>
            <person name="Kania S.A."/>
        </authorList>
    </citation>
    <scope>NUCLEOTIDE SEQUENCE [LARGE SCALE GENOMIC DNA]</scope>
    <source>
        <strain evidence="4 7">ATCC 43808</strain>
    </source>
</reference>
<dbReference type="EMBL" id="LR962863">
    <property type="protein sequence ID" value="CAD7360409.1"/>
    <property type="molecule type" value="Genomic_DNA"/>
</dbReference>
<feature type="compositionally biased region" description="Basic and acidic residues" evidence="1">
    <location>
        <begin position="44"/>
        <end position="59"/>
    </location>
</feature>
<dbReference type="RefSeq" id="WP_016424525.1">
    <property type="nucleotide sequence ID" value="NZ_CABKRV010000001.1"/>
</dbReference>
<reference evidence="5" key="2">
    <citation type="submission" date="2018-06" db="EMBL/GenBank/DDBJ databases">
        <authorList>
            <consortium name="Pathogen Informatics"/>
            <person name="Doyle S."/>
        </authorList>
    </citation>
    <scope>NUCLEOTIDE SEQUENCE [LARGE SCALE GENOMIC DNA]</scope>
    <source>
        <strain evidence="5">NCTC12218</strain>
    </source>
</reference>
<evidence type="ECO:0000256" key="1">
    <source>
        <dbReference type="SAM" id="MobiDB-lite"/>
    </source>
</evidence>
<evidence type="ECO:0000313" key="3">
    <source>
        <dbReference type="EMBL" id="CAD7360409.1"/>
    </source>
</evidence>
<dbReference type="Proteomes" id="UP000572988">
    <property type="component" value="Unassembled WGS sequence"/>
</dbReference>
<gene>
    <name evidence="4" type="ORF">C1O36_00710</name>
    <name evidence="5" type="ORF">NCTC12218_02085</name>
</gene>
<organism evidence="5">
    <name type="scientific">Staphylococcus schleiferi</name>
    <dbReference type="NCBI Taxonomy" id="1295"/>
    <lineage>
        <taxon>Bacteria</taxon>
        <taxon>Bacillati</taxon>
        <taxon>Bacillota</taxon>
        <taxon>Bacilli</taxon>
        <taxon>Bacillales</taxon>
        <taxon>Staphylococcaceae</taxon>
        <taxon>Staphylococcus</taxon>
    </lineage>
</organism>
<keyword evidence="7" id="KW-1185">Reference proteome</keyword>
<feature type="region of interest" description="Disordered" evidence="1">
    <location>
        <begin position="89"/>
        <end position="111"/>
    </location>
</feature>
<evidence type="ECO:0000313" key="5">
    <source>
        <dbReference type="EMBL" id="SUM89959.1"/>
    </source>
</evidence>
<protein>
    <recommendedName>
        <fullName evidence="2">YvlB/LiaX N-terminal domain-containing protein</fullName>
    </recommendedName>
</protein>
<evidence type="ECO:0000313" key="6">
    <source>
        <dbReference type="Proteomes" id="UP000264146"/>
    </source>
</evidence>
<reference evidence="3 6" key="3">
    <citation type="submission" date="2020-11" db="EMBL/GenBank/DDBJ databases">
        <authorList>
            <consortium name="Pathogen Informatics"/>
        </authorList>
    </citation>
    <scope>NUCLEOTIDE SEQUENCE [LARGE SCALE GENOMIC DNA]</scope>
    <source>
        <strain evidence="3 6">NCTC12218</strain>
    </source>
</reference>
<evidence type="ECO:0000313" key="7">
    <source>
        <dbReference type="Proteomes" id="UP000572988"/>
    </source>
</evidence>
<dbReference type="Proteomes" id="UP000264146">
    <property type="component" value="Chromosome"/>
</dbReference>
<evidence type="ECO:0000259" key="2">
    <source>
        <dbReference type="Pfam" id="PF22746"/>
    </source>
</evidence>
<feature type="compositionally biased region" description="Basic and acidic residues" evidence="1">
    <location>
        <begin position="92"/>
        <end position="111"/>
    </location>
</feature>
<evidence type="ECO:0000313" key="4">
    <source>
        <dbReference type="EMBL" id="NHA33059.1"/>
    </source>
</evidence>